<proteinExistence type="inferred from homology"/>
<gene>
    <name evidence="9" type="ORF">CLF_108312</name>
</gene>
<reference key="2">
    <citation type="submission" date="2011-10" db="EMBL/GenBank/DDBJ databases">
        <title>The genome and transcriptome sequence of Clonorchis sinensis provide insights into the carcinogenic liver fluke.</title>
        <authorList>
            <person name="Wang X."/>
            <person name="Huang Y."/>
            <person name="Chen W."/>
            <person name="Liu H."/>
            <person name="Guo L."/>
            <person name="Chen Y."/>
            <person name="Luo F."/>
            <person name="Zhou W."/>
            <person name="Sun J."/>
            <person name="Mao Q."/>
            <person name="Liang P."/>
            <person name="Zhou C."/>
            <person name="Tian Y."/>
            <person name="Men J."/>
            <person name="Lv X."/>
            <person name="Huang L."/>
            <person name="Zhou J."/>
            <person name="Hu Y."/>
            <person name="Li R."/>
            <person name="Zhang F."/>
            <person name="Lei H."/>
            <person name="Li X."/>
            <person name="Hu X."/>
            <person name="Liang C."/>
            <person name="Xu J."/>
            <person name="Wu Z."/>
            <person name="Yu X."/>
        </authorList>
    </citation>
    <scope>NUCLEOTIDE SEQUENCE</scope>
    <source>
        <strain>Henan</strain>
    </source>
</reference>
<keyword evidence="8" id="KW-0472">Membrane</keyword>
<dbReference type="GO" id="GO:0061617">
    <property type="term" value="C:MICOS complex"/>
    <property type="evidence" value="ECO:0007669"/>
    <property type="project" value="InterPro"/>
</dbReference>
<protein>
    <submittedName>
        <fullName evidence="9">UPF0327 protein C1orf151 homolog</fullName>
    </submittedName>
</protein>
<sequence length="96" mass="10755">MKELVKSEDILGERWDRCQSDTIIKTGRPWPVIFGAGVGIGMGVANCNNDFKQPLPLVSHRIRNMNVGSRNSCNSLFISSLKRPNKSSDLILYFSE</sequence>
<evidence type="ECO:0000256" key="7">
    <source>
        <dbReference type="ARBA" id="ARBA00023128"/>
    </source>
</evidence>
<name>G7YHW7_CLOSI</name>
<evidence type="ECO:0000256" key="2">
    <source>
        <dbReference type="ARBA" id="ARBA00004434"/>
    </source>
</evidence>
<dbReference type="AlphaFoldDB" id="G7YHW7"/>
<reference evidence="9" key="1">
    <citation type="journal article" date="2011" name="Genome Biol.">
        <title>The draft genome of the carcinogenic human liver fluke Clonorchis sinensis.</title>
        <authorList>
            <person name="Wang X."/>
            <person name="Chen W."/>
            <person name="Huang Y."/>
            <person name="Sun J."/>
            <person name="Men J."/>
            <person name="Liu H."/>
            <person name="Luo F."/>
            <person name="Guo L."/>
            <person name="Lv X."/>
            <person name="Deng C."/>
            <person name="Zhou C."/>
            <person name="Fan Y."/>
            <person name="Li X."/>
            <person name="Huang L."/>
            <person name="Hu Y."/>
            <person name="Liang C."/>
            <person name="Hu X."/>
            <person name="Xu J."/>
            <person name="Yu X."/>
        </authorList>
    </citation>
    <scope>NUCLEOTIDE SEQUENCE [LARGE SCALE GENOMIC DNA]</scope>
    <source>
        <strain evidence="9">Henan</strain>
    </source>
</reference>
<evidence type="ECO:0000256" key="8">
    <source>
        <dbReference type="ARBA" id="ARBA00023136"/>
    </source>
</evidence>
<keyword evidence="6" id="KW-1133">Transmembrane helix</keyword>
<comment type="function">
    <text evidence="1">Component of the MICOS complex, a large protein complex of the mitochondrial inner membrane that plays crucial roles in the maintenance of crista junctions, inner membrane architecture, and formation of contact sites to the outer membrane.</text>
</comment>
<keyword evidence="5" id="KW-0999">Mitochondrion inner membrane</keyword>
<dbReference type="Proteomes" id="UP000008909">
    <property type="component" value="Unassembled WGS sequence"/>
</dbReference>
<evidence type="ECO:0000256" key="6">
    <source>
        <dbReference type="ARBA" id="ARBA00022989"/>
    </source>
</evidence>
<dbReference type="PANTHER" id="PTHR21304">
    <property type="entry name" value="MICOS COMPLEX SUBUNIT MIC10"/>
    <property type="match status" value="1"/>
</dbReference>
<accession>G7YHW7</accession>
<evidence type="ECO:0000256" key="4">
    <source>
        <dbReference type="ARBA" id="ARBA00022692"/>
    </source>
</evidence>
<evidence type="ECO:0000256" key="3">
    <source>
        <dbReference type="ARBA" id="ARBA00006792"/>
    </source>
</evidence>
<keyword evidence="10" id="KW-1185">Reference proteome</keyword>
<evidence type="ECO:0000256" key="1">
    <source>
        <dbReference type="ARBA" id="ARBA00002689"/>
    </source>
</evidence>
<comment type="subcellular location">
    <subcellularLocation>
        <location evidence="2">Mitochondrion inner membrane</location>
        <topology evidence="2">Single-pass membrane protein</topology>
    </subcellularLocation>
</comment>
<evidence type="ECO:0000256" key="5">
    <source>
        <dbReference type="ARBA" id="ARBA00022792"/>
    </source>
</evidence>
<keyword evidence="4" id="KW-0812">Transmembrane</keyword>
<dbReference type="EMBL" id="DF143312">
    <property type="protein sequence ID" value="GAA52550.1"/>
    <property type="molecule type" value="Genomic_DNA"/>
</dbReference>
<organism evidence="9 10">
    <name type="scientific">Clonorchis sinensis</name>
    <name type="common">Chinese liver fluke</name>
    <dbReference type="NCBI Taxonomy" id="79923"/>
    <lineage>
        <taxon>Eukaryota</taxon>
        <taxon>Metazoa</taxon>
        <taxon>Spiralia</taxon>
        <taxon>Lophotrochozoa</taxon>
        <taxon>Platyhelminthes</taxon>
        <taxon>Trematoda</taxon>
        <taxon>Digenea</taxon>
        <taxon>Opisthorchiida</taxon>
        <taxon>Opisthorchiata</taxon>
        <taxon>Opisthorchiidae</taxon>
        <taxon>Clonorchis</taxon>
    </lineage>
</organism>
<dbReference type="PANTHER" id="PTHR21304:SF0">
    <property type="entry name" value="MICOS COMPLEX SUBUNIT MIC10"/>
    <property type="match status" value="1"/>
</dbReference>
<keyword evidence="7" id="KW-0496">Mitochondrion</keyword>
<comment type="similarity">
    <text evidence="3">Belongs to the MICOS complex subunit Mic10 family.</text>
</comment>
<evidence type="ECO:0000313" key="10">
    <source>
        <dbReference type="Proteomes" id="UP000008909"/>
    </source>
</evidence>
<evidence type="ECO:0000313" key="9">
    <source>
        <dbReference type="EMBL" id="GAA52550.1"/>
    </source>
</evidence>
<dbReference type="InterPro" id="IPR007512">
    <property type="entry name" value="Mic10"/>
</dbReference>